<dbReference type="PROSITE" id="PS01031">
    <property type="entry name" value="SHSP"/>
    <property type="match status" value="1"/>
</dbReference>
<dbReference type="Gene3D" id="2.60.40.790">
    <property type="match status" value="1"/>
</dbReference>
<dbReference type="Pfam" id="PF00011">
    <property type="entry name" value="HSP20"/>
    <property type="match status" value="1"/>
</dbReference>
<dbReference type="PRINTS" id="PR00299">
    <property type="entry name" value="ACRYSTALLIN"/>
</dbReference>
<dbReference type="InterPro" id="IPR008978">
    <property type="entry name" value="HSP20-like_chaperone"/>
</dbReference>
<dbReference type="InterPro" id="IPR002068">
    <property type="entry name" value="A-crystallin/Hsp20_dom"/>
</dbReference>
<comment type="similarity">
    <text evidence="1 2">Belongs to the small heat shock protein (HSP20) family.</text>
</comment>
<dbReference type="InterPro" id="IPR001436">
    <property type="entry name" value="Alpha-crystallin/sHSP_animal"/>
</dbReference>
<evidence type="ECO:0000313" key="5">
    <source>
        <dbReference type="Proteomes" id="UP001634394"/>
    </source>
</evidence>
<dbReference type="SUPFAM" id="SSF49764">
    <property type="entry name" value="HSP20-like chaperones"/>
    <property type="match status" value="1"/>
</dbReference>
<evidence type="ECO:0000256" key="1">
    <source>
        <dbReference type="PROSITE-ProRule" id="PRU00285"/>
    </source>
</evidence>
<protein>
    <recommendedName>
        <fullName evidence="3">SHSP domain-containing protein</fullName>
    </recommendedName>
</protein>
<sequence>MGSADPTLCSSRGVKNFRAFKYFPEFICPDINVAEAFVLDVSATSETTPVIISIVTRTKKQSCNVDEDVKMARSLIPSFGDFFAFDHHFDDMHHEMSRMHQQMTRDLRHLRSAMNRLTPVMSLSDHASDLPLKRQLEQIRVPVVTEEDGTRRMKVQVDVSNFKPEEVSVTVKENQVTIHAKHDERSDTSHVYHEFSRTFTVPEGVDSETLMSSLSRDGVLTVTSAPLPAIEASKEKKLAIEMEN</sequence>
<feature type="domain" description="SHSP" evidence="3">
    <location>
        <begin position="134"/>
        <end position="243"/>
    </location>
</feature>
<dbReference type="CDD" id="cd06526">
    <property type="entry name" value="metazoan_ACD"/>
    <property type="match status" value="1"/>
</dbReference>
<comment type="caution">
    <text evidence="4">The sequence shown here is derived from an EMBL/GenBank/DDBJ whole genome shotgun (WGS) entry which is preliminary data.</text>
</comment>
<gene>
    <name evidence="4" type="ORF">ACJMK2_019475</name>
</gene>
<evidence type="ECO:0000256" key="2">
    <source>
        <dbReference type="RuleBase" id="RU003616"/>
    </source>
</evidence>
<dbReference type="PANTHER" id="PTHR45640">
    <property type="entry name" value="HEAT SHOCK PROTEIN HSP-12.2-RELATED"/>
    <property type="match status" value="1"/>
</dbReference>
<organism evidence="4 5">
    <name type="scientific">Sinanodonta woodiana</name>
    <name type="common">Chinese pond mussel</name>
    <name type="synonym">Anodonta woodiana</name>
    <dbReference type="NCBI Taxonomy" id="1069815"/>
    <lineage>
        <taxon>Eukaryota</taxon>
        <taxon>Metazoa</taxon>
        <taxon>Spiralia</taxon>
        <taxon>Lophotrochozoa</taxon>
        <taxon>Mollusca</taxon>
        <taxon>Bivalvia</taxon>
        <taxon>Autobranchia</taxon>
        <taxon>Heteroconchia</taxon>
        <taxon>Palaeoheterodonta</taxon>
        <taxon>Unionida</taxon>
        <taxon>Unionoidea</taxon>
        <taxon>Unionidae</taxon>
        <taxon>Unioninae</taxon>
        <taxon>Sinanodonta</taxon>
    </lineage>
</organism>
<dbReference type="EMBL" id="JBJQND010000017">
    <property type="protein sequence ID" value="KAL3841312.1"/>
    <property type="molecule type" value="Genomic_DNA"/>
</dbReference>
<name>A0ABD3TYM9_SINWO</name>
<evidence type="ECO:0000313" key="4">
    <source>
        <dbReference type="EMBL" id="KAL3841312.1"/>
    </source>
</evidence>
<accession>A0ABD3TYM9</accession>
<keyword evidence="5" id="KW-1185">Reference proteome</keyword>
<evidence type="ECO:0000259" key="3">
    <source>
        <dbReference type="PROSITE" id="PS01031"/>
    </source>
</evidence>
<proteinExistence type="inferred from homology"/>
<dbReference type="Proteomes" id="UP001634394">
    <property type="component" value="Unassembled WGS sequence"/>
</dbReference>
<dbReference type="AlphaFoldDB" id="A0ABD3TYM9"/>
<dbReference type="PANTHER" id="PTHR45640:SF26">
    <property type="entry name" value="RE23625P"/>
    <property type="match status" value="1"/>
</dbReference>
<reference evidence="4 5" key="1">
    <citation type="submission" date="2024-11" db="EMBL/GenBank/DDBJ databases">
        <title>Chromosome-level genome assembly of the freshwater bivalve Anodonta woodiana.</title>
        <authorList>
            <person name="Chen X."/>
        </authorList>
    </citation>
    <scope>NUCLEOTIDE SEQUENCE [LARGE SCALE GENOMIC DNA]</scope>
    <source>
        <strain evidence="4">MN2024</strain>
        <tissue evidence="4">Gills</tissue>
    </source>
</reference>